<feature type="non-terminal residue" evidence="1">
    <location>
        <position position="205"/>
    </location>
</feature>
<feature type="non-terminal residue" evidence="1">
    <location>
        <position position="1"/>
    </location>
</feature>
<gene>
    <name evidence="1" type="ORF">SNEC2469_LOCUS16035</name>
</gene>
<accession>A0A812TZE1</accession>
<reference evidence="1" key="1">
    <citation type="submission" date="2021-02" db="EMBL/GenBank/DDBJ databases">
        <authorList>
            <person name="Dougan E. K."/>
            <person name="Rhodes N."/>
            <person name="Thang M."/>
            <person name="Chan C."/>
        </authorList>
    </citation>
    <scope>NUCLEOTIDE SEQUENCE</scope>
</reference>
<dbReference type="AlphaFoldDB" id="A0A812TZE1"/>
<protein>
    <submittedName>
        <fullName evidence="1">Uncharacterized protein</fullName>
    </submittedName>
</protein>
<keyword evidence="2" id="KW-1185">Reference proteome</keyword>
<dbReference type="EMBL" id="CAJNJA010026180">
    <property type="protein sequence ID" value="CAE7555978.1"/>
    <property type="molecule type" value="Genomic_DNA"/>
</dbReference>
<evidence type="ECO:0000313" key="2">
    <source>
        <dbReference type="Proteomes" id="UP000601435"/>
    </source>
</evidence>
<organism evidence="1 2">
    <name type="scientific">Symbiodinium necroappetens</name>
    <dbReference type="NCBI Taxonomy" id="1628268"/>
    <lineage>
        <taxon>Eukaryota</taxon>
        <taxon>Sar</taxon>
        <taxon>Alveolata</taxon>
        <taxon>Dinophyceae</taxon>
        <taxon>Suessiales</taxon>
        <taxon>Symbiodiniaceae</taxon>
        <taxon>Symbiodinium</taxon>
    </lineage>
</organism>
<dbReference type="OrthoDB" id="428687at2759"/>
<name>A0A812TZE1_9DINO</name>
<proteinExistence type="predicted"/>
<sequence length="205" mass="23117">NYLDIFAEETQVHWRRCPCPPGKPKVWPPSPTQSSRRIGVAIMGNHNYIADIALGFQDASAEVAFPVDITILGYVLAQKYESAREYCRLLRNDPCVPNFRVEYVLHQLTKVNPREGSVITPNLKRRGETAGSIDELNSLEGITLGQMRTMLERTVHATPELEKADLLVCTYPYIYALLLDEVQATRRKAFLLPLQGGVPAEYTEE</sequence>
<dbReference type="Proteomes" id="UP000601435">
    <property type="component" value="Unassembled WGS sequence"/>
</dbReference>
<evidence type="ECO:0000313" key="1">
    <source>
        <dbReference type="EMBL" id="CAE7555978.1"/>
    </source>
</evidence>
<comment type="caution">
    <text evidence="1">The sequence shown here is derived from an EMBL/GenBank/DDBJ whole genome shotgun (WGS) entry which is preliminary data.</text>
</comment>